<name>A0A6C0D1T0_9ZZZZ</name>
<keyword evidence="1" id="KW-0472">Membrane</keyword>
<organism evidence="3">
    <name type="scientific">viral metagenome</name>
    <dbReference type="NCBI Taxonomy" id="1070528"/>
    <lineage>
        <taxon>unclassified sequences</taxon>
        <taxon>metagenomes</taxon>
        <taxon>organismal metagenomes</taxon>
    </lineage>
</organism>
<reference evidence="3" key="1">
    <citation type="journal article" date="2020" name="Nature">
        <title>Giant virus diversity and host interactions through global metagenomics.</title>
        <authorList>
            <person name="Schulz F."/>
            <person name="Roux S."/>
            <person name="Paez-Espino D."/>
            <person name="Jungbluth S."/>
            <person name="Walsh D.A."/>
            <person name="Denef V.J."/>
            <person name="McMahon K.D."/>
            <person name="Konstantinidis K.T."/>
            <person name="Eloe-Fadrosh E.A."/>
            <person name="Kyrpides N.C."/>
            <person name="Woyke T."/>
        </authorList>
    </citation>
    <scope>NUCLEOTIDE SEQUENCE</scope>
    <source>
        <strain evidence="3">GVMAG-M-3300023174-102</strain>
    </source>
</reference>
<evidence type="ECO:0000259" key="2">
    <source>
        <dbReference type="Pfam" id="PF00561"/>
    </source>
</evidence>
<dbReference type="SUPFAM" id="SSF53474">
    <property type="entry name" value="alpha/beta-Hydrolases"/>
    <property type="match status" value="1"/>
</dbReference>
<dbReference type="EMBL" id="MN739517">
    <property type="protein sequence ID" value="QHT09849.1"/>
    <property type="molecule type" value="Genomic_DNA"/>
</dbReference>
<dbReference type="PANTHER" id="PTHR12277:SF81">
    <property type="entry name" value="PROTEIN ABHD13"/>
    <property type="match status" value="1"/>
</dbReference>
<dbReference type="PANTHER" id="PTHR12277">
    <property type="entry name" value="ALPHA/BETA HYDROLASE DOMAIN-CONTAINING PROTEIN"/>
    <property type="match status" value="1"/>
</dbReference>
<proteinExistence type="predicted"/>
<keyword evidence="1" id="KW-1133">Transmembrane helix</keyword>
<evidence type="ECO:0000313" key="3">
    <source>
        <dbReference type="EMBL" id="QHT09849.1"/>
    </source>
</evidence>
<sequence length="245" mass="28185">MKDNVVKIMLLLSTIIIISVLIIKRFVYFKPTTELLPTTENYKVIKNRHLHGWLSEGKNDKIILFCHGNTGNISHREHKTKALNSLGYSVLIFDYSGYGKSSGIPSETQCYKDASLMLSFLLETYRPHQIILYGESIGGPIATYAARRYNIPKLILESTISNIKTLITQKYNLEMIAFLFSEFNTETYLNGYTGKTLLLHSKDDEIIPFYSILHLQPYVSYFVPMSGIHNNPYIPWDKIKEFIEV</sequence>
<dbReference type="InterPro" id="IPR000073">
    <property type="entry name" value="AB_hydrolase_1"/>
</dbReference>
<dbReference type="Gene3D" id="3.40.50.1820">
    <property type="entry name" value="alpha/beta hydrolase"/>
    <property type="match status" value="1"/>
</dbReference>
<keyword evidence="1" id="KW-0812">Transmembrane</keyword>
<accession>A0A6C0D1T0</accession>
<feature type="transmembrane region" description="Helical" evidence="1">
    <location>
        <begin position="6"/>
        <end position="23"/>
    </location>
</feature>
<protein>
    <recommendedName>
        <fullName evidence="2">AB hydrolase-1 domain-containing protein</fullName>
    </recommendedName>
</protein>
<evidence type="ECO:0000256" key="1">
    <source>
        <dbReference type="SAM" id="Phobius"/>
    </source>
</evidence>
<dbReference type="InterPro" id="IPR029058">
    <property type="entry name" value="AB_hydrolase_fold"/>
</dbReference>
<dbReference type="AlphaFoldDB" id="A0A6C0D1T0"/>
<dbReference type="Pfam" id="PF00561">
    <property type="entry name" value="Abhydrolase_1"/>
    <property type="match status" value="1"/>
</dbReference>
<feature type="domain" description="AB hydrolase-1" evidence="2">
    <location>
        <begin position="62"/>
        <end position="187"/>
    </location>
</feature>